<accession>J3MNN4</accession>
<evidence type="ECO:0000256" key="1">
    <source>
        <dbReference type="SAM" id="MobiDB-lite"/>
    </source>
</evidence>
<reference evidence="2" key="2">
    <citation type="submission" date="2013-04" db="UniProtKB">
        <authorList>
            <consortium name="EnsemblPlants"/>
        </authorList>
    </citation>
    <scope>IDENTIFICATION</scope>
</reference>
<protein>
    <submittedName>
        <fullName evidence="2">Uncharacterized protein</fullName>
    </submittedName>
</protein>
<dbReference type="Proteomes" id="UP000006038">
    <property type="component" value="Chromosome 7"/>
</dbReference>
<dbReference type="Gramene" id="OB07G30160.1">
    <property type="protein sequence ID" value="OB07G30160.1"/>
    <property type="gene ID" value="OB07G30160"/>
</dbReference>
<dbReference type="HOGENOM" id="CLU_1449789_0_0_1"/>
<dbReference type="EnsemblPlants" id="OB07G30160.1">
    <property type="protein sequence ID" value="OB07G30160.1"/>
    <property type="gene ID" value="OB07G30160"/>
</dbReference>
<reference evidence="2" key="1">
    <citation type="journal article" date="2013" name="Nat. Commun.">
        <title>Whole-genome sequencing of Oryza brachyantha reveals mechanisms underlying Oryza genome evolution.</title>
        <authorList>
            <person name="Chen J."/>
            <person name="Huang Q."/>
            <person name="Gao D."/>
            <person name="Wang J."/>
            <person name="Lang Y."/>
            <person name="Liu T."/>
            <person name="Li B."/>
            <person name="Bai Z."/>
            <person name="Luis Goicoechea J."/>
            <person name="Liang C."/>
            <person name="Chen C."/>
            <person name="Zhang W."/>
            <person name="Sun S."/>
            <person name="Liao Y."/>
            <person name="Zhang X."/>
            <person name="Yang L."/>
            <person name="Song C."/>
            <person name="Wang M."/>
            <person name="Shi J."/>
            <person name="Liu G."/>
            <person name="Liu J."/>
            <person name="Zhou H."/>
            <person name="Zhou W."/>
            <person name="Yu Q."/>
            <person name="An N."/>
            <person name="Chen Y."/>
            <person name="Cai Q."/>
            <person name="Wang B."/>
            <person name="Liu B."/>
            <person name="Min J."/>
            <person name="Huang Y."/>
            <person name="Wu H."/>
            <person name="Li Z."/>
            <person name="Zhang Y."/>
            <person name="Yin Y."/>
            <person name="Song W."/>
            <person name="Jiang J."/>
            <person name="Jackson S.A."/>
            <person name="Wing R.A."/>
            <person name="Wang J."/>
            <person name="Chen M."/>
        </authorList>
    </citation>
    <scope>NUCLEOTIDE SEQUENCE [LARGE SCALE GENOMIC DNA]</scope>
    <source>
        <strain evidence="2">cv. IRGC 101232</strain>
    </source>
</reference>
<proteinExistence type="predicted"/>
<evidence type="ECO:0000313" key="3">
    <source>
        <dbReference type="Proteomes" id="UP000006038"/>
    </source>
</evidence>
<keyword evidence="3" id="KW-1185">Reference proteome</keyword>
<organism evidence="2">
    <name type="scientific">Oryza brachyantha</name>
    <name type="common">malo sina</name>
    <dbReference type="NCBI Taxonomy" id="4533"/>
    <lineage>
        <taxon>Eukaryota</taxon>
        <taxon>Viridiplantae</taxon>
        <taxon>Streptophyta</taxon>
        <taxon>Embryophyta</taxon>
        <taxon>Tracheophyta</taxon>
        <taxon>Spermatophyta</taxon>
        <taxon>Magnoliopsida</taxon>
        <taxon>Liliopsida</taxon>
        <taxon>Poales</taxon>
        <taxon>Poaceae</taxon>
        <taxon>BOP clade</taxon>
        <taxon>Oryzoideae</taxon>
        <taxon>Oryzeae</taxon>
        <taxon>Oryzinae</taxon>
        <taxon>Oryza</taxon>
    </lineage>
</organism>
<feature type="compositionally biased region" description="Basic residues" evidence="1">
    <location>
        <begin position="156"/>
        <end position="167"/>
    </location>
</feature>
<dbReference type="AlphaFoldDB" id="J3MNN4"/>
<sequence length="187" mass="20863">MNEVKSELFRCDIWLPLLAETMQLSRYIKYIQMYRNCVEFRTLVFLLSSAHLIALVQSCSTLLCSACDFPASNRGKHTHQAQDQLQVQRITCKHNISDQKESGGVRPCLFWGHGRRTQWAPCRRRAPGAQPAAPPESGAGPGCCSATPPWSGTRAAARRCRGRRASAARRSPWGGPASRGLRRARTR</sequence>
<feature type="compositionally biased region" description="Low complexity" evidence="1">
    <location>
        <begin position="127"/>
        <end position="144"/>
    </location>
</feature>
<feature type="region of interest" description="Disordered" evidence="1">
    <location>
        <begin position="123"/>
        <end position="187"/>
    </location>
</feature>
<evidence type="ECO:0000313" key="2">
    <source>
        <dbReference type="EnsemblPlants" id="OB07G30160.1"/>
    </source>
</evidence>
<name>J3MNN4_ORYBR</name>